<evidence type="ECO:0000313" key="4">
    <source>
        <dbReference type="Proteomes" id="UP001501237"/>
    </source>
</evidence>
<proteinExistence type="predicted"/>
<sequence length="170" mass="18002">METTCQEVTKPLHGYGGDAELVMARPGAAAALDLKLLLGFVAAEPFVPVARKATVQALDQDRFSAEAVSDVATIVTELVANAVTVSVGRWIEVRVGIKAPYLVVDVWDPSEQMPATVRCPGDEEINGRGLLIIAALSTAWEIVPTPDRGGKRVVAYMTVSDPPLPEPPAA</sequence>
<evidence type="ECO:0000256" key="1">
    <source>
        <dbReference type="ARBA" id="ARBA00022527"/>
    </source>
</evidence>
<reference evidence="4" key="1">
    <citation type="journal article" date="2019" name="Int. J. Syst. Evol. Microbiol.">
        <title>The Global Catalogue of Microorganisms (GCM) 10K type strain sequencing project: providing services to taxonomists for standard genome sequencing and annotation.</title>
        <authorList>
            <consortium name="The Broad Institute Genomics Platform"/>
            <consortium name="The Broad Institute Genome Sequencing Center for Infectious Disease"/>
            <person name="Wu L."/>
            <person name="Ma J."/>
        </authorList>
    </citation>
    <scope>NUCLEOTIDE SEQUENCE [LARGE SCALE GENOMIC DNA]</scope>
    <source>
        <strain evidence="4">JCM 9377</strain>
    </source>
</reference>
<dbReference type="Pfam" id="PF13581">
    <property type="entry name" value="HATPase_c_2"/>
    <property type="match status" value="1"/>
</dbReference>
<feature type="domain" description="Histidine kinase/HSP90-like ATPase" evidence="2">
    <location>
        <begin position="47"/>
        <end position="153"/>
    </location>
</feature>
<dbReference type="PANTHER" id="PTHR35526">
    <property type="entry name" value="ANTI-SIGMA-F FACTOR RSBW-RELATED"/>
    <property type="match status" value="1"/>
</dbReference>
<dbReference type="Proteomes" id="UP001501237">
    <property type="component" value="Unassembled WGS sequence"/>
</dbReference>
<gene>
    <name evidence="3" type="ORF">GCM10010468_46040</name>
</gene>
<dbReference type="CDD" id="cd16936">
    <property type="entry name" value="HATPase_RsbW-like"/>
    <property type="match status" value="1"/>
</dbReference>
<dbReference type="PANTHER" id="PTHR35526:SF3">
    <property type="entry name" value="ANTI-SIGMA-F FACTOR RSBW"/>
    <property type="match status" value="1"/>
</dbReference>
<dbReference type="RefSeq" id="WP_344831739.1">
    <property type="nucleotide sequence ID" value="NZ_BAAAUV010000011.1"/>
</dbReference>
<keyword evidence="4" id="KW-1185">Reference proteome</keyword>
<accession>A0ABP6QGS1</accession>
<name>A0ABP6QGS1_9ACTN</name>
<keyword evidence="1" id="KW-0723">Serine/threonine-protein kinase</keyword>
<organism evidence="3 4">
    <name type="scientific">Actinocorallia longicatena</name>
    <dbReference type="NCBI Taxonomy" id="111803"/>
    <lineage>
        <taxon>Bacteria</taxon>
        <taxon>Bacillati</taxon>
        <taxon>Actinomycetota</taxon>
        <taxon>Actinomycetes</taxon>
        <taxon>Streptosporangiales</taxon>
        <taxon>Thermomonosporaceae</taxon>
        <taxon>Actinocorallia</taxon>
    </lineage>
</organism>
<evidence type="ECO:0000313" key="3">
    <source>
        <dbReference type="EMBL" id="GAA3221055.1"/>
    </source>
</evidence>
<evidence type="ECO:0000259" key="2">
    <source>
        <dbReference type="Pfam" id="PF13581"/>
    </source>
</evidence>
<comment type="caution">
    <text evidence="3">The sequence shown here is derived from an EMBL/GenBank/DDBJ whole genome shotgun (WGS) entry which is preliminary data.</text>
</comment>
<keyword evidence="1" id="KW-0808">Transferase</keyword>
<dbReference type="EMBL" id="BAAAUV010000011">
    <property type="protein sequence ID" value="GAA3221055.1"/>
    <property type="molecule type" value="Genomic_DNA"/>
</dbReference>
<protein>
    <recommendedName>
        <fullName evidence="2">Histidine kinase/HSP90-like ATPase domain-containing protein</fullName>
    </recommendedName>
</protein>
<dbReference type="InterPro" id="IPR003594">
    <property type="entry name" value="HATPase_dom"/>
</dbReference>
<keyword evidence="1" id="KW-0418">Kinase</keyword>
<dbReference type="SUPFAM" id="SSF55874">
    <property type="entry name" value="ATPase domain of HSP90 chaperone/DNA topoisomerase II/histidine kinase"/>
    <property type="match status" value="1"/>
</dbReference>
<dbReference type="InterPro" id="IPR050267">
    <property type="entry name" value="Anti-sigma-factor_SerPK"/>
</dbReference>
<dbReference type="Gene3D" id="3.30.565.10">
    <property type="entry name" value="Histidine kinase-like ATPase, C-terminal domain"/>
    <property type="match status" value="1"/>
</dbReference>
<dbReference type="InterPro" id="IPR036890">
    <property type="entry name" value="HATPase_C_sf"/>
</dbReference>